<evidence type="ECO:0008006" key="3">
    <source>
        <dbReference type="Google" id="ProtNLM"/>
    </source>
</evidence>
<evidence type="ECO:0000313" key="1">
    <source>
        <dbReference type="EMBL" id="CAA7058301.1"/>
    </source>
</evidence>
<accession>A0A6D2KYB7</accession>
<dbReference type="OrthoDB" id="1026844at2759"/>
<evidence type="ECO:0000313" key="2">
    <source>
        <dbReference type="Proteomes" id="UP000467841"/>
    </source>
</evidence>
<comment type="caution">
    <text evidence="1">The sequence shown here is derived from an EMBL/GenBank/DDBJ whole genome shotgun (WGS) entry which is preliminary data.</text>
</comment>
<dbReference type="EMBL" id="CACVBM020001718">
    <property type="protein sequence ID" value="CAA7058301.1"/>
    <property type="molecule type" value="Genomic_DNA"/>
</dbReference>
<organism evidence="1 2">
    <name type="scientific">Microthlaspi erraticum</name>
    <dbReference type="NCBI Taxonomy" id="1685480"/>
    <lineage>
        <taxon>Eukaryota</taxon>
        <taxon>Viridiplantae</taxon>
        <taxon>Streptophyta</taxon>
        <taxon>Embryophyta</taxon>
        <taxon>Tracheophyta</taxon>
        <taxon>Spermatophyta</taxon>
        <taxon>Magnoliopsida</taxon>
        <taxon>eudicotyledons</taxon>
        <taxon>Gunneridae</taxon>
        <taxon>Pentapetalae</taxon>
        <taxon>rosids</taxon>
        <taxon>malvids</taxon>
        <taxon>Brassicales</taxon>
        <taxon>Brassicaceae</taxon>
        <taxon>Coluteocarpeae</taxon>
        <taxon>Microthlaspi</taxon>
    </lineage>
</organism>
<dbReference type="AlphaFoldDB" id="A0A6D2KYB7"/>
<gene>
    <name evidence="1" type="ORF">MERR_LOCUS45537</name>
</gene>
<sequence>MEVPYYLGRSLHTHLEEMQHRFYSFVPSLAIVELLATLWAVESLKNMHMTDIIFETSFLLAKDALLNAHSYLFCRDLIDEILQLLPAIRSWSLDYVRSDTNYAANAIALSVTPDYQYQFYVGHQGPTWFHNLLAVEAAQITH</sequence>
<name>A0A6D2KYB7_9BRAS</name>
<keyword evidence="2" id="KW-1185">Reference proteome</keyword>
<proteinExistence type="predicted"/>
<reference evidence="1" key="1">
    <citation type="submission" date="2020-01" db="EMBL/GenBank/DDBJ databases">
        <authorList>
            <person name="Mishra B."/>
        </authorList>
    </citation>
    <scope>NUCLEOTIDE SEQUENCE [LARGE SCALE GENOMIC DNA]</scope>
</reference>
<dbReference type="Proteomes" id="UP000467841">
    <property type="component" value="Unassembled WGS sequence"/>
</dbReference>
<protein>
    <recommendedName>
        <fullName evidence="3">RNase H type-1 domain-containing protein</fullName>
    </recommendedName>
</protein>